<dbReference type="AlphaFoldDB" id="A0A443PLW2"/>
<evidence type="ECO:0000313" key="3">
    <source>
        <dbReference type="Proteomes" id="UP000283530"/>
    </source>
</evidence>
<feature type="region of interest" description="Disordered" evidence="1">
    <location>
        <begin position="13"/>
        <end position="63"/>
    </location>
</feature>
<sequence>MYQKHFETLLSSPSQALSQLTKPPTPISLCPPPASLSRPFTRHRPRRHVCQPQSLSRTSLSYDRPPGHDPGCLFVSPSIPSSPFRTSLSLSQPQARDIEVVQFIWMDEIATEYIPNPNLERGQNDIRMEEIKASLQEIKQAMR</sequence>
<feature type="compositionally biased region" description="Basic residues" evidence="1">
    <location>
        <begin position="40"/>
        <end position="49"/>
    </location>
</feature>
<evidence type="ECO:0000313" key="2">
    <source>
        <dbReference type="EMBL" id="RWR91748.1"/>
    </source>
</evidence>
<feature type="compositionally biased region" description="Pro residues" evidence="1">
    <location>
        <begin position="23"/>
        <end position="34"/>
    </location>
</feature>
<protein>
    <submittedName>
        <fullName evidence="2">Uncharacterized protein</fullName>
    </submittedName>
</protein>
<feature type="compositionally biased region" description="Polar residues" evidence="1">
    <location>
        <begin position="51"/>
        <end position="61"/>
    </location>
</feature>
<dbReference type="EMBL" id="QPKB01000009">
    <property type="protein sequence ID" value="RWR91748.1"/>
    <property type="molecule type" value="Genomic_DNA"/>
</dbReference>
<comment type="caution">
    <text evidence="2">The sequence shown here is derived from an EMBL/GenBank/DDBJ whole genome shotgun (WGS) entry which is preliminary data.</text>
</comment>
<keyword evidence="3" id="KW-1185">Reference proteome</keyword>
<name>A0A443PLW2_9MAGN</name>
<accession>A0A443PLW2</accession>
<reference evidence="2 3" key="1">
    <citation type="journal article" date="2019" name="Nat. Plants">
        <title>Stout camphor tree genome fills gaps in understanding of flowering plant genome evolution.</title>
        <authorList>
            <person name="Chaw S.M."/>
            <person name="Liu Y.C."/>
            <person name="Wu Y.W."/>
            <person name="Wang H.Y."/>
            <person name="Lin C.I."/>
            <person name="Wu C.S."/>
            <person name="Ke H.M."/>
            <person name="Chang L.Y."/>
            <person name="Hsu C.Y."/>
            <person name="Yang H.T."/>
            <person name="Sudianto E."/>
            <person name="Hsu M.H."/>
            <person name="Wu K.P."/>
            <person name="Wang L.N."/>
            <person name="Leebens-Mack J.H."/>
            <person name="Tsai I.J."/>
        </authorList>
    </citation>
    <scope>NUCLEOTIDE SEQUENCE [LARGE SCALE GENOMIC DNA]</scope>
    <source>
        <strain evidence="3">cv. Chaw 1501</strain>
        <tissue evidence="2">Young leaves</tissue>
    </source>
</reference>
<dbReference type="Proteomes" id="UP000283530">
    <property type="component" value="Unassembled WGS sequence"/>
</dbReference>
<gene>
    <name evidence="2" type="ORF">CKAN_02092000</name>
</gene>
<proteinExistence type="predicted"/>
<organism evidence="2 3">
    <name type="scientific">Cinnamomum micranthum f. kanehirae</name>
    <dbReference type="NCBI Taxonomy" id="337451"/>
    <lineage>
        <taxon>Eukaryota</taxon>
        <taxon>Viridiplantae</taxon>
        <taxon>Streptophyta</taxon>
        <taxon>Embryophyta</taxon>
        <taxon>Tracheophyta</taxon>
        <taxon>Spermatophyta</taxon>
        <taxon>Magnoliopsida</taxon>
        <taxon>Magnoliidae</taxon>
        <taxon>Laurales</taxon>
        <taxon>Lauraceae</taxon>
        <taxon>Cinnamomum</taxon>
    </lineage>
</organism>
<evidence type="ECO:0000256" key="1">
    <source>
        <dbReference type="SAM" id="MobiDB-lite"/>
    </source>
</evidence>